<evidence type="ECO:0000256" key="3">
    <source>
        <dbReference type="PROSITE-ProRule" id="PRU00023"/>
    </source>
</evidence>
<dbReference type="SUPFAM" id="SSF48403">
    <property type="entry name" value="Ankyrin repeat"/>
    <property type="match status" value="1"/>
</dbReference>
<keyword evidence="5" id="KW-1185">Reference proteome</keyword>
<evidence type="ECO:0000256" key="2">
    <source>
        <dbReference type="ARBA" id="ARBA00023043"/>
    </source>
</evidence>
<reference evidence="4 5" key="1">
    <citation type="submission" date="2018-11" db="EMBL/GenBank/DDBJ databases">
        <authorList>
            <consortium name="Pathogen Informatics"/>
        </authorList>
    </citation>
    <scope>NUCLEOTIDE SEQUENCE [LARGE SCALE GENOMIC DNA]</scope>
</reference>
<dbReference type="InterPro" id="IPR036770">
    <property type="entry name" value="Ankyrin_rpt-contain_sf"/>
</dbReference>
<keyword evidence="1" id="KW-0677">Repeat</keyword>
<dbReference type="InterPro" id="IPR002110">
    <property type="entry name" value="Ankyrin_rpt"/>
</dbReference>
<dbReference type="Gene3D" id="1.25.40.20">
    <property type="entry name" value="Ankyrin repeat-containing domain"/>
    <property type="match status" value="1"/>
</dbReference>
<name>A0A3P7PY20_DIBLA</name>
<organism evidence="4 5">
    <name type="scientific">Dibothriocephalus latus</name>
    <name type="common">Fish tapeworm</name>
    <name type="synonym">Diphyllobothrium latum</name>
    <dbReference type="NCBI Taxonomy" id="60516"/>
    <lineage>
        <taxon>Eukaryota</taxon>
        <taxon>Metazoa</taxon>
        <taxon>Spiralia</taxon>
        <taxon>Lophotrochozoa</taxon>
        <taxon>Platyhelminthes</taxon>
        <taxon>Cestoda</taxon>
        <taxon>Eucestoda</taxon>
        <taxon>Diphyllobothriidea</taxon>
        <taxon>Diphyllobothriidae</taxon>
        <taxon>Dibothriocephalus</taxon>
    </lineage>
</organism>
<keyword evidence="2 3" id="KW-0040">ANK repeat</keyword>
<dbReference type="PANTHER" id="PTHR24178:SF41">
    <property type="entry name" value="ANKYRIN-2 ISOFORM X1"/>
    <property type="match status" value="1"/>
</dbReference>
<evidence type="ECO:0000313" key="5">
    <source>
        <dbReference type="Proteomes" id="UP000281553"/>
    </source>
</evidence>
<feature type="repeat" description="ANK" evidence="3">
    <location>
        <begin position="59"/>
        <end position="91"/>
    </location>
</feature>
<dbReference type="PROSITE" id="PS50088">
    <property type="entry name" value="ANK_REPEAT"/>
    <property type="match status" value="1"/>
</dbReference>
<dbReference type="EMBL" id="UYRU01073683">
    <property type="protein sequence ID" value="VDN23719.1"/>
    <property type="molecule type" value="Genomic_DNA"/>
</dbReference>
<dbReference type="Proteomes" id="UP000281553">
    <property type="component" value="Unassembled WGS sequence"/>
</dbReference>
<proteinExistence type="predicted"/>
<gene>
    <name evidence="4" type="ORF">DILT_LOCUS14308</name>
</gene>
<evidence type="ECO:0000313" key="4">
    <source>
        <dbReference type="EMBL" id="VDN23719.1"/>
    </source>
</evidence>
<dbReference type="OrthoDB" id="340620at2759"/>
<dbReference type="SMART" id="SM00248">
    <property type="entry name" value="ANK"/>
    <property type="match status" value="2"/>
</dbReference>
<sequence length="103" mass="10868">MAVALQQGHDRVVATLLERDTRSRGGLPALHVAARKDDVSAATLLLNNPDVNVDHQSQPGFTALHISAHYGTVNVGTLLIQRGAEVNFQAKHGCHGVDSPEGG</sequence>
<evidence type="ECO:0000256" key="1">
    <source>
        <dbReference type="ARBA" id="ARBA00022737"/>
    </source>
</evidence>
<accession>A0A3P7PY20</accession>
<dbReference type="PANTHER" id="PTHR24178">
    <property type="entry name" value="MOLTING PROTEIN MLT-4"/>
    <property type="match status" value="1"/>
</dbReference>
<dbReference type="Pfam" id="PF12796">
    <property type="entry name" value="Ank_2"/>
    <property type="match status" value="1"/>
</dbReference>
<protein>
    <submittedName>
        <fullName evidence="4">Uncharacterized protein</fullName>
    </submittedName>
</protein>
<dbReference type="AlphaFoldDB" id="A0A3P7PY20"/>
<dbReference type="PROSITE" id="PS50297">
    <property type="entry name" value="ANK_REP_REGION"/>
    <property type="match status" value="1"/>
</dbReference>